<dbReference type="Proteomes" id="UP000594059">
    <property type="component" value="Chromosome"/>
</dbReference>
<feature type="domain" description="Yip1" evidence="7">
    <location>
        <begin position="12"/>
        <end position="181"/>
    </location>
</feature>
<organism evidence="8 9">
    <name type="scientific">Novilysobacter ciconiae</name>
    <dbReference type="NCBI Taxonomy" id="2781022"/>
    <lineage>
        <taxon>Bacteria</taxon>
        <taxon>Pseudomonadati</taxon>
        <taxon>Pseudomonadota</taxon>
        <taxon>Gammaproteobacteria</taxon>
        <taxon>Lysobacterales</taxon>
        <taxon>Lysobacteraceae</taxon>
        <taxon>Novilysobacter</taxon>
    </lineage>
</organism>
<evidence type="ECO:0000256" key="3">
    <source>
        <dbReference type="ARBA" id="ARBA00022989"/>
    </source>
</evidence>
<gene>
    <name evidence="8" type="ORF">INQ41_09120</name>
</gene>
<dbReference type="KEGG" id="lcic:INQ41_09120"/>
<evidence type="ECO:0000256" key="4">
    <source>
        <dbReference type="ARBA" id="ARBA00023136"/>
    </source>
</evidence>
<keyword evidence="9" id="KW-1185">Reference proteome</keyword>
<feature type="transmembrane region" description="Helical" evidence="6">
    <location>
        <begin position="111"/>
        <end position="131"/>
    </location>
</feature>
<protein>
    <submittedName>
        <fullName evidence="8">YIP1 family protein</fullName>
    </submittedName>
</protein>
<evidence type="ECO:0000259" key="7">
    <source>
        <dbReference type="Pfam" id="PF04893"/>
    </source>
</evidence>
<evidence type="ECO:0000256" key="5">
    <source>
        <dbReference type="SAM" id="MobiDB-lite"/>
    </source>
</evidence>
<feature type="compositionally biased region" description="Basic and acidic residues" evidence="5">
    <location>
        <begin position="232"/>
        <end position="249"/>
    </location>
</feature>
<feature type="region of interest" description="Disordered" evidence="5">
    <location>
        <begin position="232"/>
        <end position="263"/>
    </location>
</feature>
<feature type="transmembrane region" description="Helical" evidence="6">
    <location>
        <begin position="166"/>
        <end position="197"/>
    </location>
</feature>
<reference evidence="8 9" key="1">
    <citation type="submission" date="2020-10" db="EMBL/GenBank/DDBJ databases">
        <title>complete genome sequencing of Lysobacter sp. H21R20.</title>
        <authorList>
            <person name="Bae J.-W."/>
            <person name="Lee S.-Y."/>
        </authorList>
    </citation>
    <scope>NUCLEOTIDE SEQUENCE [LARGE SCALE GENOMIC DNA]</scope>
    <source>
        <strain evidence="8 9">H21R20</strain>
    </source>
</reference>
<feature type="transmembrane region" description="Helical" evidence="6">
    <location>
        <begin position="38"/>
        <end position="62"/>
    </location>
</feature>
<dbReference type="AlphaFoldDB" id="A0A7S6ZRT7"/>
<feature type="transmembrane region" description="Helical" evidence="6">
    <location>
        <begin position="74"/>
        <end position="99"/>
    </location>
</feature>
<dbReference type="EMBL" id="CP063656">
    <property type="protein sequence ID" value="QOW18839.1"/>
    <property type="molecule type" value="Genomic_DNA"/>
</dbReference>
<evidence type="ECO:0000256" key="6">
    <source>
        <dbReference type="SAM" id="Phobius"/>
    </source>
</evidence>
<evidence type="ECO:0000313" key="9">
    <source>
        <dbReference type="Proteomes" id="UP000594059"/>
    </source>
</evidence>
<comment type="subcellular location">
    <subcellularLocation>
        <location evidence="1">Membrane</location>
        <topology evidence="1">Multi-pass membrane protein</topology>
    </subcellularLocation>
</comment>
<dbReference type="GO" id="GO:0016020">
    <property type="term" value="C:membrane"/>
    <property type="evidence" value="ECO:0007669"/>
    <property type="project" value="UniProtKB-SubCell"/>
</dbReference>
<evidence type="ECO:0000256" key="2">
    <source>
        <dbReference type="ARBA" id="ARBA00022692"/>
    </source>
</evidence>
<feature type="transmembrane region" description="Helical" evidence="6">
    <location>
        <begin position="137"/>
        <end position="154"/>
    </location>
</feature>
<sequence length="436" mass="45848">MNSEPLIDRVKSILFNPRGTWPVIGAEPATVARLYTRYIMILAALPAIFTFIKTSLIGYSMFGATMRTGIVAGLLGALLTYALSLVMVYVVALIINALAPSFRGQKNQVQALKVIAYAYTAAWVAGIAVIIPWLGGLIGVVGGIYSIYLLYLGLPHTMKNPPEKSLAYTVVIVVITLVLSLLIGALVAGVTGIGAMATGAMTGTSSSSSVVFDKDTKLGQLAAFGEQMKAAGERMEAAESGSRSKDRGAAKATGADGDSRDADMASAEAAMAALFGGKDGKPLEALEPEQLKGLLPASIAGMPRTGTSASRESAMGMQVSNASADYASEDGQRRLKLTLSDAPMMAKMGAFRGLMSSESSSETQDGFEKTYSRNGRHIEEKWNSRSGRGAYEVMVGSRFTVKAEGTAENFQQIQSAVESVDLAKLEAVAKAGAEQH</sequence>
<dbReference type="Pfam" id="PF04893">
    <property type="entry name" value="Yip1"/>
    <property type="match status" value="1"/>
</dbReference>
<dbReference type="RefSeq" id="WP_193983835.1">
    <property type="nucleotide sequence ID" value="NZ_CP063656.1"/>
</dbReference>
<keyword evidence="3 6" id="KW-1133">Transmembrane helix</keyword>
<keyword evidence="2 6" id="KW-0812">Transmembrane</keyword>
<proteinExistence type="predicted"/>
<evidence type="ECO:0000313" key="8">
    <source>
        <dbReference type="EMBL" id="QOW18839.1"/>
    </source>
</evidence>
<name>A0A7S6ZRT7_9GAMM</name>
<keyword evidence="4 6" id="KW-0472">Membrane</keyword>
<evidence type="ECO:0000256" key="1">
    <source>
        <dbReference type="ARBA" id="ARBA00004141"/>
    </source>
</evidence>
<dbReference type="InterPro" id="IPR006977">
    <property type="entry name" value="Yip1_dom"/>
</dbReference>
<accession>A0A7S6ZRT7</accession>